<dbReference type="Proteomes" id="UP001152622">
    <property type="component" value="Chromosome 1"/>
</dbReference>
<accession>A0A9Q1JEE3</accession>
<gene>
    <name evidence="2" type="ORF">SKAU_G00033210</name>
</gene>
<proteinExistence type="predicted"/>
<evidence type="ECO:0000313" key="3">
    <source>
        <dbReference type="Proteomes" id="UP001152622"/>
    </source>
</evidence>
<name>A0A9Q1JEE3_SYNKA</name>
<dbReference type="EMBL" id="JAINUF010000001">
    <property type="protein sequence ID" value="KAJ8382543.1"/>
    <property type="molecule type" value="Genomic_DNA"/>
</dbReference>
<protein>
    <submittedName>
        <fullName evidence="2">Uncharacterized protein</fullName>
    </submittedName>
</protein>
<keyword evidence="3" id="KW-1185">Reference proteome</keyword>
<reference evidence="2" key="1">
    <citation type="journal article" date="2023" name="Science">
        <title>Genome structures resolve the early diversification of teleost fishes.</title>
        <authorList>
            <person name="Parey E."/>
            <person name="Louis A."/>
            <person name="Montfort J."/>
            <person name="Bouchez O."/>
            <person name="Roques C."/>
            <person name="Iampietro C."/>
            <person name="Lluch J."/>
            <person name="Castinel A."/>
            <person name="Donnadieu C."/>
            <person name="Desvignes T."/>
            <person name="Floi Bucao C."/>
            <person name="Jouanno E."/>
            <person name="Wen M."/>
            <person name="Mejri S."/>
            <person name="Dirks R."/>
            <person name="Jansen H."/>
            <person name="Henkel C."/>
            <person name="Chen W.J."/>
            <person name="Zahm M."/>
            <person name="Cabau C."/>
            <person name="Klopp C."/>
            <person name="Thompson A.W."/>
            <person name="Robinson-Rechavi M."/>
            <person name="Braasch I."/>
            <person name="Lecointre G."/>
            <person name="Bobe J."/>
            <person name="Postlethwait J.H."/>
            <person name="Berthelot C."/>
            <person name="Roest Crollius H."/>
            <person name="Guiguen Y."/>
        </authorList>
    </citation>
    <scope>NUCLEOTIDE SEQUENCE</scope>
    <source>
        <strain evidence="2">WJC10195</strain>
    </source>
</reference>
<comment type="caution">
    <text evidence="2">The sequence shown here is derived from an EMBL/GenBank/DDBJ whole genome shotgun (WGS) entry which is preliminary data.</text>
</comment>
<feature type="compositionally biased region" description="Basic and acidic residues" evidence="1">
    <location>
        <begin position="11"/>
        <end position="39"/>
    </location>
</feature>
<evidence type="ECO:0000313" key="2">
    <source>
        <dbReference type="EMBL" id="KAJ8382543.1"/>
    </source>
</evidence>
<evidence type="ECO:0000256" key="1">
    <source>
        <dbReference type="SAM" id="MobiDB-lite"/>
    </source>
</evidence>
<sequence>MRRLSASCTGAHERPHTKGAAERQVKGRQQREQKAGPEQRRRRAAAPPAVCASPTPSYNYGRVTRSSIYTARYVARALSRLISEPVGRAVKLMCVPSTSAQAFRVIYWSPSCCHSLRPWRFQRCCRCHLLMADLGSKASRPRVLGTLTPPRGGRPDGTTH</sequence>
<dbReference type="AlphaFoldDB" id="A0A9Q1JEE3"/>
<feature type="region of interest" description="Disordered" evidence="1">
    <location>
        <begin position="1"/>
        <end position="50"/>
    </location>
</feature>
<organism evidence="2 3">
    <name type="scientific">Synaphobranchus kaupii</name>
    <name type="common">Kaup's arrowtooth eel</name>
    <dbReference type="NCBI Taxonomy" id="118154"/>
    <lineage>
        <taxon>Eukaryota</taxon>
        <taxon>Metazoa</taxon>
        <taxon>Chordata</taxon>
        <taxon>Craniata</taxon>
        <taxon>Vertebrata</taxon>
        <taxon>Euteleostomi</taxon>
        <taxon>Actinopterygii</taxon>
        <taxon>Neopterygii</taxon>
        <taxon>Teleostei</taxon>
        <taxon>Anguilliformes</taxon>
        <taxon>Synaphobranchidae</taxon>
        <taxon>Synaphobranchus</taxon>
    </lineage>
</organism>
<feature type="region of interest" description="Disordered" evidence="1">
    <location>
        <begin position="141"/>
        <end position="160"/>
    </location>
</feature>